<dbReference type="SUPFAM" id="SSF48452">
    <property type="entry name" value="TPR-like"/>
    <property type="match status" value="1"/>
</dbReference>
<reference evidence="4 5" key="1">
    <citation type="submission" date="2023-01" db="EMBL/GenBank/DDBJ databases">
        <authorList>
            <person name="Yang C."/>
        </authorList>
    </citation>
    <scope>NUCLEOTIDE SEQUENCE [LARGE SCALE GENOMIC DNA]</scope>
    <source>
        <strain evidence="4 5">ZJ106</strain>
    </source>
</reference>
<dbReference type="Gene3D" id="1.25.40.10">
    <property type="entry name" value="Tetratricopeptide repeat domain"/>
    <property type="match status" value="1"/>
</dbReference>
<dbReference type="SMART" id="SM00028">
    <property type="entry name" value="TPR"/>
    <property type="match status" value="3"/>
</dbReference>
<feature type="signal peptide" evidence="3">
    <location>
        <begin position="1"/>
        <end position="26"/>
    </location>
</feature>
<evidence type="ECO:0000313" key="5">
    <source>
        <dbReference type="Proteomes" id="UP001221268"/>
    </source>
</evidence>
<gene>
    <name evidence="4" type="ORF">PJU73_03135</name>
</gene>
<evidence type="ECO:0000313" key="4">
    <source>
        <dbReference type="EMBL" id="WCL72118.1"/>
    </source>
</evidence>
<keyword evidence="1" id="KW-0802">TPR repeat</keyword>
<name>A0ABY7RKU0_9NEIS</name>
<organism evidence="4 5">
    <name type="scientific">Neisseria lisongii</name>
    <dbReference type="NCBI Taxonomy" id="2912188"/>
    <lineage>
        <taxon>Bacteria</taxon>
        <taxon>Pseudomonadati</taxon>
        <taxon>Pseudomonadota</taxon>
        <taxon>Betaproteobacteria</taxon>
        <taxon>Neisseriales</taxon>
        <taxon>Neisseriaceae</taxon>
        <taxon>Neisseria</taxon>
    </lineage>
</organism>
<evidence type="ECO:0000256" key="1">
    <source>
        <dbReference type="PROSITE-ProRule" id="PRU00339"/>
    </source>
</evidence>
<evidence type="ECO:0000256" key="2">
    <source>
        <dbReference type="SAM" id="MobiDB-lite"/>
    </source>
</evidence>
<dbReference type="InterPro" id="IPR011990">
    <property type="entry name" value="TPR-like_helical_dom_sf"/>
</dbReference>
<dbReference type="EMBL" id="CP116766">
    <property type="protein sequence ID" value="WCL72118.1"/>
    <property type="molecule type" value="Genomic_DNA"/>
</dbReference>
<keyword evidence="5" id="KW-1185">Reference proteome</keyword>
<accession>A0ABY7RKU0</accession>
<feature type="repeat" description="TPR" evidence="1">
    <location>
        <begin position="455"/>
        <end position="488"/>
    </location>
</feature>
<dbReference type="Proteomes" id="UP001221268">
    <property type="component" value="Chromosome"/>
</dbReference>
<keyword evidence="3" id="KW-0732">Signal</keyword>
<dbReference type="InterPro" id="IPR044650">
    <property type="entry name" value="SRFR1-like"/>
</dbReference>
<protein>
    <submittedName>
        <fullName evidence="4">Tetratricopeptide repeat protein</fullName>
    </submittedName>
</protein>
<dbReference type="InterPro" id="IPR019734">
    <property type="entry name" value="TPR_rpt"/>
</dbReference>
<sequence length="619" mass="69376">MFLNASHKLRTLVFSLALAFAVPAYAAPEQPADQSSFSSDSAQPKKRRRIPLDEMERARREAVSERASRIFSLLSAEMILSEGQGYPALQVYADTLKKTRSPEVAERAVEIALSLNQIRQAQNFYASWKAFEPEAGNAQKRTQWLLALLPESRIETSGNLKNLLDKADEEDIKRTFLLAAQMIFRQPKPSENTAAQIHQAAKQYPDLAEAAVADAVYSAETGNSKNVQAALQRLAAEKAQNLYPTHSTLRFLTLRHPETLAAFFDTHNAPLPPAWAKAETAVLLKLGRVEQAYERRLTRLQEQAASEDYLEAAILAERLQKDKPAIKHYLQKAFETGSGEQKSQVAAMAAIRAIDQRSYTEAAQWAGKIDSPAYRYDRLLIQANLEVAQKQFAQALKTIRLAKQSADKQGRFFGESDEQRIYLYTLSMQLPQQALAELNTLAAKTKKQGNEQQLAEIYYQRGLVHERLGRYAAAIADLRAYYAANPDSASAMNALGYTLLSQPQLQNTPDEAFTLIQTAYNLSPQSEEINDSLGWAYYLKGDTAAALPYLQYAYRHYQDAEIAAHLGEVLWQSGEQEQAKQVWQQGLKLQGNTELLKNTMKKFGVLPINAEPKRKTGKR</sequence>
<dbReference type="PROSITE" id="PS50005">
    <property type="entry name" value="TPR"/>
    <property type="match status" value="1"/>
</dbReference>
<dbReference type="Pfam" id="PF13428">
    <property type="entry name" value="TPR_14"/>
    <property type="match status" value="1"/>
</dbReference>
<feature type="compositionally biased region" description="Low complexity" evidence="2">
    <location>
        <begin position="30"/>
        <end position="42"/>
    </location>
</feature>
<evidence type="ECO:0000256" key="3">
    <source>
        <dbReference type="SAM" id="SignalP"/>
    </source>
</evidence>
<dbReference type="RefSeq" id="WP_237091100.1">
    <property type="nucleotide sequence ID" value="NZ_CP116766.1"/>
</dbReference>
<proteinExistence type="predicted"/>
<dbReference type="PANTHER" id="PTHR44749">
    <property type="entry name" value="SUPPRESSOR OF RPS4-RLD 1"/>
    <property type="match status" value="1"/>
</dbReference>
<feature type="region of interest" description="Disordered" evidence="2">
    <location>
        <begin position="30"/>
        <end position="57"/>
    </location>
</feature>
<dbReference type="PANTHER" id="PTHR44749:SF1">
    <property type="entry name" value="TETRATRICOPEPTIDE-LIKE HELICAL DOMAIN-CONTAINING PROTEIN"/>
    <property type="match status" value="1"/>
</dbReference>
<feature type="chain" id="PRO_5046369272" evidence="3">
    <location>
        <begin position="27"/>
        <end position="619"/>
    </location>
</feature>